<keyword evidence="2" id="KW-1185">Reference proteome</keyword>
<evidence type="ECO:0000313" key="1">
    <source>
        <dbReference type="EMBL" id="KAK3076103.1"/>
    </source>
</evidence>
<organism evidence="1 2">
    <name type="scientific">Coniosporium uncinatum</name>
    <dbReference type="NCBI Taxonomy" id="93489"/>
    <lineage>
        <taxon>Eukaryota</taxon>
        <taxon>Fungi</taxon>
        <taxon>Dikarya</taxon>
        <taxon>Ascomycota</taxon>
        <taxon>Pezizomycotina</taxon>
        <taxon>Dothideomycetes</taxon>
        <taxon>Dothideomycetes incertae sedis</taxon>
        <taxon>Coniosporium</taxon>
    </lineage>
</organism>
<protein>
    <submittedName>
        <fullName evidence="1">Uncharacterized protein</fullName>
    </submittedName>
</protein>
<gene>
    <name evidence="1" type="ORF">LTS18_013914</name>
</gene>
<dbReference type="Proteomes" id="UP001186974">
    <property type="component" value="Unassembled WGS sequence"/>
</dbReference>
<proteinExistence type="predicted"/>
<dbReference type="EMBL" id="JAWDJW010004366">
    <property type="protein sequence ID" value="KAK3076103.1"/>
    <property type="molecule type" value="Genomic_DNA"/>
</dbReference>
<feature type="non-terminal residue" evidence="1">
    <location>
        <position position="70"/>
    </location>
</feature>
<sequence length="70" mass="7733">MLFLPYLLLPLAYAQSSTSSEPSIPTGTPVPGNYDGPLRPQVHFSPPANFMNDPNGMFVDADGLYHLYYQ</sequence>
<reference evidence="1" key="1">
    <citation type="submission" date="2024-09" db="EMBL/GenBank/DDBJ databases">
        <title>Black Yeasts Isolated from many extreme environments.</title>
        <authorList>
            <person name="Coleine C."/>
            <person name="Stajich J.E."/>
            <person name="Selbmann L."/>
        </authorList>
    </citation>
    <scope>NUCLEOTIDE SEQUENCE</scope>
    <source>
        <strain evidence="1">CCFEE 5737</strain>
    </source>
</reference>
<accession>A0ACC3DHG1</accession>
<name>A0ACC3DHG1_9PEZI</name>
<evidence type="ECO:0000313" key="2">
    <source>
        <dbReference type="Proteomes" id="UP001186974"/>
    </source>
</evidence>
<comment type="caution">
    <text evidence="1">The sequence shown here is derived from an EMBL/GenBank/DDBJ whole genome shotgun (WGS) entry which is preliminary data.</text>
</comment>